<comment type="cofactor">
    <cofactor evidence="1 8">
        <name>heme</name>
        <dbReference type="ChEBI" id="CHEBI:30413"/>
    </cofactor>
</comment>
<evidence type="ECO:0000256" key="2">
    <source>
        <dbReference type="ARBA" id="ARBA00010617"/>
    </source>
</evidence>
<dbReference type="PROSITE" id="PS00086">
    <property type="entry name" value="CYTOCHROME_P450"/>
    <property type="match status" value="1"/>
</dbReference>
<dbReference type="PANTHER" id="PTHR24291:SF201">
    <property type="entry name" value="CYTOCHROME P450, FAMILY 4, SUBFAMILY B, POLYPEPTIDE 7"/>
    <property type="match status" value="1"/>
</dbReference>
<comment type="caution">
    <text evidence="10">The sequence shown here is derived from an EMBL/GenBank/DDBJ whole genome shotgun (WGS) entry which is preliminary data.</text>
</comment>
<dbReference type="Proteomes" id="UP001231518">
    <property type="component" value="Chromosome 24"/>
</dbReference>
<name>A0AAD7YHX5_MYTSE</name>
<dbReference type="EMBL" id="JARGEI010000018">
    <property type="protein sequence ID" value="KAJ8715386.1"/>
    <property type="molecule type" value="Genomic_DNA"/>
</dbReference>
<evidence type="ECO:0000256" key="9">
    <source>
        <dbReference type="RuleBase" id="RU000461"/>
    </source>
</evidence>
<evidence type="ECO:0008006" key="12">
    <source>
        <dbReference type="Google" id="ProtNLM"/>
    </source>
</evidence>
<dbReference type="AlphaFoldDB" id="A0AAD7YHX5"/>
<dbReference type="GO" id="GO:0016705">
    <property type="term" value="F:oxidoreductase activity, acting on paired donors, with incorporation or reduction of molecular oxygen"/>
    <property type="evidence" value="ECO:0007669"/>
    <property type="project" value="InterPro"/>
</dbReference>
<feature type="binding site" description="axial binding residue" evidence="8">
    <location>
        <position position="373"/>
    </location>
    <ligand>
        <name>heme</name>
        <dbReference type="ChEBI" id="CHEBI:30413"/>
    </ligand>
    <ligandPart>
        <name>Fe</name>
        <dbReference type="ChEBI" id="CHEBI:18248"/>
    </ligandPart>
</feature>
<dbReference type="PANTHER" id="PTHR24291">
    <property type="entry name" value="CYTOCHROME P450 FAMILY 4"/>
    <property type="match status" value="1"/>
</dbReference>
<dbReference type="InterPro" id="IPR050196">
    <property type="entry name" value="Cytochrome_P450_Monoox"/>
</dbReference>
<dbReference type="PRINTS" id="PR00463">
    <property type="entry name" value="EP450I"/>
</dbReference>
<organism evidence="10 11">
    <name type="scientific">Mythimna separata</name>
    <name type="common">Oriental armyworm</name>
    <name type="synonym">Pseudaletia separata</name>
    <dbReference type="NCBI Taxonomy" id="271217"/>
    <lineage>
        <taxon>Eukaryota</taxon>
        <taxon>Metazoa</taxon>
        <taxon>Ecdysozoa</taxon>
        <taxon>Arthropoda</taxon>
        <taxon>Hexapoda</taxon>
        <taxon>Insecta</taxon>
        <taxon>Pterygota</taxon>
        <taxon>Neoptera</taxon>
        <taxon>Endopterygota</taxon>
        <taxon>Lepidoptera</taxon>
        <taxon>Glossata</taxon>
        <taxon>Ditrysia</taxon>
        <taxon>Noctuoidea</taxon>
        <taxon>Noctuidae</taxon>
        <taxon>Noctuinae</taxon>
        <taxon>Hadenini</taxon>
        <taxon>Mythimna</taxon>
    </lineage>
</organism>
<accession>A0AAD7YHX5</accession>
<keyword evidence="7 9" id="KW-0503">Monooxygenase</keyword>
<keyword evidence="6 8" id="KW-0408">Iron</keyword>
<dbReference type="GO" id="GO:0004497">
    <property type="term" value="F:monooxygenase activity"/>
    <property type="evidence" value="ECO:0007669"/>
    <property type="project" value="UniProtKB-KW"/>
</dbReference>
<dbReference type="SUPFAM" id="SSF48264">
    <property type="entry name" value="Cytochrome P450"/>
    <property type="match status" value="1"/>
</dbReference>
<dbReference type="InterPro" id="IPR001128">
    <property type="entry name" value="Cyt_P450"/>
</dbReference>
<gene>
    <name evidence="10" type="ORF">PYW07_009868</name>
</gene>
<dbReference type="InterPro" id="IPR002401">
    <property type="entry name" value="Cyt_P450_E_grp-I"/>
</dbReference>
<comment type="similarity">
    <text evidence="2 9">Belongs to the cytochrome P450 family.</text>
</comment>
<evidence type="ECO:0000256" key="7">
    <source>
        <dbReference type="ARBA" id="ARBA00023033"/>
    </source>
</evidence>
<evidence type="ECO:0000256" key="3">
    <source>
        <dbReference type="ARBA" id="ARBA00022617"/>
    </source>
</evidence>
<dbReference type="Gene3D" id="1.10.630.10">
    <property type="entry name" value="Cytochrome P450"/>
    <property type="match status" value="1"/>
</dbReference>
<evidence type="ECO:0000256" key="6">
    <source>
        <dbReference type="ARBA" id="ARBA00023004"/>
    </source>
</evidence>
<evidence type="ECO:0000256" key="5">
    <source>
        <dbReference type="ARBA" id="ARBA00023002"/>
    </source>
</evidence>
<proteinExistence type="inferred from homology"/>
<dbReference type="GO" id="GO:0020037">
    <property type="term" value="F:heme binding"/>
    <property type="evidence" value="ECO:0007669"/>
    <property type="project" value="InterPro"/>
</dbReference>
<evidence type="ECO:0000256" key="1">
    <source>
        <dbReference type="ARBA" id="ARBA00001971"/>
    </source>
</evidence>
<protein>
    <recommendedName>
        <fullName evidence="12">Cytochrome P450</fullName>
    </recommendedName>
</protein>
<evidence type="ECO:0000256" key="4">
    <source>
        <dbReference type="ARBA" id="ARBA00022723"/>
    </source>
</evidence>
<evidence type="ECO:0000313" key="11">
    <source>
        <dbReference type="Proteomes" id="UP001231518"/>
    </source>
</evidence>
<sequence length="456" mass="51916">MSYFCVENGGVTCGQFGTDIYYGIADPDDANTVANACLQKHFLYKVAHPWLGQGLFTGSGPVWKHHRKVLSPAFSIPVINGFFDVFNSQSKRLVSELEDQVGAGPYDHVALLRDSILRISCITAFGDTEDKGRDFVKSYVKAVDDLVHLLMNRINKVWYQSELIYKLAGLKKKETELVNFLNLITDEVINRKKGLLKNGTDKPSFRSFLDIVLELTAEENFTEDEMRQELNTMVAAAFETTSQQLVFILTMMGSYPEVQEKIFEEVMEVIGGERDVEREDLPKLVYTEAVIKEVLRLVAVAPLIPRYIDKDVKLKNYTLRAGSQVFFMPHGLHRTEVWGDKPEEFIPERWFDTERLPQMNKSFAAFSLGKRSCIGRAYAMISMKIILAHLVRQLRWTADHTKMQLSIDVTLRCAGGHEIVVERRISNNNYQAEKFYKSDSITKALTGDPNSSDLIR</sequence>
<keyword evidence="5 9" id="KW-0560">Oxidoreductase</keyword>
<keyword evidence="4 8" id="KW-0479">Metal-binding</keyword>
<keyword evidence="11" id="KW-1185">Reference proteome</keyword>
<dbReference type="GO" id="GO:0005506">
    <property type="term" value="F:iron ion binding"/>
    <property type="evidence" value="ECO:0007669"/>
    <property type="project" value="InterPro"/>
</dbReference>
<dbReference type="PRINTS" id="PR00385">
    <property type="entry name" value="P450"/>
</dbReference>
<evidence type="ECO:0000256" key="8">
    <source>
        <dbReference type="PIRSR" id="PIRSR602401-1"/>
    </source>
</evidence>
<dbReference type="Pfam" id="PF00067">
    <property type="entry name" value="p450"/>
    <property type="match status" value="1"/>
</dbReference>
<evidence type="ECO:0000313" key="10">
    <source>
        <dbReference type="EMBL" id="KAJ8715386.1"/>
    </source>
</evidence>
<dbReference type="InterPro" id="IPR017972">
    <property type="entry name" value="Cyt_P450_CS"/>
</dbReference>
<reference evidence="10" key="1">
    <citation type="submission" date="2023-03" db="EMBL/GenBank/DDBJ databases">
        <title>Chromosome-level genomes of two armyworms, Mythimna separata and Mythimna loreyi, provide insights into the biosynthesis and reception of sex pheromones.</title>
        <authorList>
            <person name="Zhao H."/>
        </authorList>
    </citation>
    <scope>NUCLEOTIDE SEQUENCE</scope>
    <source>
        <strain evidence="10">BeijingLab</strain>
        <tissue evidence="10">Pupa</tissue>
    </source>
</reference>
<keyword evidence="3 8" id="KW-0349">Heme</keyword>
<dbReference type="InterPro" id="IPR036396">
    <property type="entry name" value="Cyt_P450_sf"/>
</dbReference>